<sequence>MSKERYQTQTRENTTPLLSPVDRWPFSMKTVILIFLFSALSMDLFASETAEGAFWSWFKENENRIFNFKSNQEEVFDDISDNLNKYQDGLVFEISAAVNGKREFVVSADGISELFPSVESLVSSSPSLKRWSIVAFRPRMDNLSDLKLKYEGQELDPSKLWIYSRIDDDKFDLIVYHPEYSEERRSFIVSATYILLDMTLGEYDVTKGIRYIDHQKLPKNPDELGLRPFSELRKQFDSFKASRKKMANKLSKRTAGYGGLAPALTTSMN</sequence>
<organism evidence="1 2">
    <name type="scientific">Metapseudomonas boanensis</name>
    <dbReference type="NCBI Taxonomy" id="2822138"/>
    <lineage>
        <taxon>Bacteria</taxon>
        <taxon>Pseudomonadati</taxon>
        <taxon>Pseudomonadota</taxon>
        <taxon>Gammaproteobacteria</taxon>
        <taxon>Pseudomonadales</taxon>
        <taxon>Pseudomonadaceae</taxon>
        <taxon>Metapseudomonas</taxon>
    </lineage>
</organism>
<reference evidence="1 2" key="1">
    <citation type="submission" date="2021-04" db="EMBL/GenBank/DDBJ databases">
        <title>Pseudomonas boanensis sp. nov., a bacterium isolated from river water used for household purposes in Boane District, Mozambique.</title>
        <authorList>
            <person name="Nicklasson M."/>
            <person name="Martin-Rodriguez A.J."/>
            <person name="Thorell K."/>
            <person name="Neves L."/>
            <person name="Mussagy A."/>
            <person name="Rydberg H.A."/>
            <person name="Hernroth B."/>
            <person name="Svensson-Stadler L."/>
            <person name="Sjoling A."/>
        </authorList>
    </citation>
    <scope>NUCLEOTIDE SEQUENCE [LARGE SCALE GENOMIC DNA]</scope>
    <source>
        <strain evidence="1 2">DB1</strain>
    </source>
</reference>
<proteinExistence type="predicted"/>
<name>A0ABS5XNC4_9GAMM</name>
<keyword evidence="2" id="KW-1185">Reference proteome</keyword>
<dbReference type="EMBL" id="JAGTIS010000021">
    <property type="protein sequence ID" value="MBT8769168.1"/>
    <property type="molecule type" value="Genomic_DNA"/>
</dbReference>
<evidence type="ECO:0000313" key="1">
    <source>
        <dbReference type="EMBL" id="MBT8769168.1"/>
    </source>
</evidence>
<accession>A0ABS5XNC4</accession>
<dbReference type="RefSeq" id="WP_215380679.1">
    <property type="nucleotide sequence ID" value="NZ_JAGTIS010000021.1"/>
</dbReference>
<evidence type="ECO:0000313" key="2">
    <source>
        <dbReference type="Proteomes" id="UP001519667"/>
    </source>
</evidence>
<dbReference type="Proteomes" id="UP001519667">
    <property type="component" value="Unassembled WGS sequence"/>
</dbReference>
<protein>
    <submittedName>
        <fullName evidence="1">Uncharacterized protein</fullName>
    </submittedName>
</protein>
<comment type="caution">
    <text evidence="1">The sequence shown here is derived from an EMBL/GenBank/DDBJ whole genome shotgun (WGS) entry which is preliminary data.</text>
</comment>
<gene>
    <name evidence="1" type="ORF">J7302_23975</name>
</gene>